<keyword evidence="2" id="KW-0732">Signal</keyword>
<evidence type="ECO:0000256" key="1">
    <source>
        <dbReference type="ARBA" id="ARBA00005791"/>
    </source>
</evidence>
<gene>
    <name evidence="9" type="ORF">A3A74_00715</name>
</gene>
<organism evidence="9 10">
    <name type="scientific">Candidatus Roizmanbacteria bacterium RIFCSPLOWO2_01_FULL_35_13</name>
    <dbReference type="NCBI Taxonomy" id="1802055"/>
    <lineage>
        <taxon>Bacteria</taxon>
        <taxon>Candidatus Roizmaniibacteriota</taxon>
    </lineage>
</organism>
<comment type="caution">
    <text evidence="9">The sequence shown here is derived from an EMBL/GenBank/DDBJ whole genome shotgun (WGS) entry which is preliminary data.</text>
</comment>
<feature type="domain" description="Thioredoxin-like fold" evidence="8">
    <location>
        <begin position="55"/>
        <end position="207"/>
    </location>
</feature>
<keyword evidence="4" id="KW-1015">Disulfide bond</keyword>
<evidence type="ECO:0000256" key="6">
    <source>
        <dbReference type="SAM" id="MobiDB-lite"/>
    </source>
</evidence>
<keyword evidence="3" id="KW-0560">Oxidoreductase</keyword>
<evidence type="ECO:0000256" key="3">
    <source>
        <dbReference type="ARBA" id="ARBA00023002"/>
    </source>
</evidence>
<dbReference type="SUPFAM" id="SSF52833">
    <property type="entry name" value="Thioredoxin-like"/>
    <property type="match status" value="1"/>
</dbReference>
<dbReference type="Proteomes" id="UP000179270">
    <property type="component" value="Unassembled WGS sequence"/>
</dbReference>
<keyword evidence="5" id="KW-0676">Redox-active center</keyword>
<evidence type="ECO:0000256" key="5">
    <source>
        <dbReference type="ARBA" id="ARBA00023284"/>
    </source>
</evidence>
<evidence type="ECO:0000256" key="7">
    <source>
        <dbReference type="SAM" id="Phobius"/>
    </source>
</evidence>
<evidence type="ECO:0000313" key="9">
    <source>
        <dbReference type="EMBL" id="OGK39524.1"/>
    </source>
</evidence>
<dbReference type="STRING" id="1802055.A3A74_00715"/>
<evidence type="ECO:0000256" key="2">
    <source>
        <dbReference type="ARBA" id="ARBA00022729"/>
    </source>
</evidence>
<dbReference type="PANTHER" id="PTHR13887">
    <property type="entry name" value="GLUTATHIONE S-TRANSFERASE KAPPA"/>
    <property type="match status" value="1"/>
</dbReference>
<dbReference type="PANTHER" id="PTHR13887:SF14">
    <property type="entry name" value="DISULFIDE BOND FORMATION PROTEIN D"/>
    <property type="match status" value="1"/>
</dbReference>
<proteinExistence type="inferred from homology"/>
<evidence type="ECO:0000259" key="8">
    <source>
        <dbReference type="Pfam" id="PF13462"/>
    </source>
</evidence>
<reference evidence="9 10" key="1">
    <citation type="journal article" date="2016" name="Nat. Commun.">
        <title>Thousands of microbial genomes shed light on interconnected biogeochemical processes in an aquifer system.</title>
        <authorList>
            <person name="Anantharaman K."/>
            <person name="Brown C.T."/>
            <person name="Hug L.A."/>
            <person name="Sharon I."/>
            <person name="Castelle C.J."/>
            <person name="Probst A.J."/>
            <person name="Thomas B.C."/>
            <person name="Singh A."/>
            <person name="Wilkins M.J."/>
            <person name="Karaoz U."/>
            <person name="Brodie E.L."/>
            <person name="Williams K.H."/>
            <person name="Hubbard S.S."/>
            <person name="Banfield J.F."/>
        </authorList>
    </citation>
    <scope>NUCLEOTIDE SEQUENCE [LARGE SCALE GENOMIC DNA]</scope>
</reference>
<feature type="region of interest" description="Disordered" evidence="6">
    <location>
        <begin position="33"/>
        <end position="54"/>
    </location>
</feature>
<feature type="transmembrane region" description="Helical" evidence="7">
    <location>
        <begin position="6"/>
        <end position="23"/>
    </location>
</feature>
<protein>
    <recommendedName>
        <fullName evidence="8">Thioredoxin-like fold domain-containing protein</fullName>
    </recommendedName>
</protein>
<sequence>MKKSNLLILLLIAVSFFAGYFFFKSQSLEKEKTQQNQNQETAPGNELKIKKPDTKEHWNGKNNVRYVWVEYSDLECPYCQTIHPNLTKLLSVYSGEIAWVFRNFPLPSHPKAQKSAEATECANELGGNDAFWKMTATIFEKMPALELDQLPALASGIGLDEAKFKTCLDSGKYEKKTQGSLEEGTKAGINSTPTSVIYDLKTGKSQSVIGALPYEDLRKSLDTFISQNK</sequence>
<name>A0A1F7I842_9BACT</name>
<dbReference type="Pfam" id="PF13462">
    <property type="entry name" value="Thioredoxin_4"/>
    <property type="match status" value="1"/>
</dbReference>
<dbReference type="InterPro" id="IPR036249">
    <property type="entry name" value="Thioredoxin-like_sf"/>
</dbReference>
<keyword evidence="7" id="KW-0812">Transmembrane</keyword>
<evidence type="ECO:0000313" key="10">
    <source>
        <dbReference type="Proteomes" id="UP000179270"/>
    </source>
</evidence>
<dbReference type="Gene3D" id="3.40.30.10">
    <property type="entry name" value="Glutaredoxin"/>
    <property type="match status" value="1"/>
</dbReference>
<keyword evidence="7" id="KW-0472">Membrane</keyword>
<dbReference type="AlphaFoldDB" id="A0A1F7I842"/>
<dbReference type="EMBL" id="MGAF01000048">
    <property type="protein sequence ID" value="OGK39524.1"/>
    <property type="molecule type" value="Genomic_DNA"/>
</dbReference>
<comment type="similarity">
    <text evidence="1">Belongs to the thioredoxin family. DsbA subfamily.</text>
</comment>
<accession>A0A1F7I842</accession>
<keyword evidence="7" id="KW-1133">Transmembrane helix</keyword>
<dbReference type="InterPro" id="IPR012336">
    <property type="entry name" value="Thioredoxin-like_fold"/>
</dbReference>
<evidence type="ECO:0000256" key="4">
    <source>
        <dbReference type="ARBA" id="ARBA00023157"/>
    </source>
</evidence>
<dbReference type="GO" id="GO:0016491">
    <property type="term" value="F:oxidoreductase activity"/>
    <property type="evidence" value="ECO:0007669"/>
    <property type="project" value="UniProtKB-KW"/>
</dbReference>